<feature type="transmembrane region" description="Helical" evidence="9">
    <location>
        <begin position="414"/>
        <end position="439"/>
    </location>
</feature>
<feature type="signal peptide" evidence="10">
    <location>
        <begin position="1"/>
        <end position="16"/>
    </location>
</feature>
<dbReference type="HAMAP" id="MF_00445">
    <property type="entry name" value="NDH1_NuoN_1"/>
    <property type="match status" value="1"/>
</dbReference>
<dbReference type="AlphaFoldDB" id="A0A7D5FA41"/>
<evidence type="ECO:0000256" key="6">
    <source>
        <dbReference type="ARBA" id="ARBA00023136"/>
    </source>
</evidence>
<feature type="chain" id="PRO_5028010895" description="NADH-ubiquinone oxidoreductase chain 2" evidence="10">
    <location>
        <begin position="17"/>
        <end position="627"/>
    </location>
</feature>
<feature type="transmembrane region" description="Helical" evidence="9">
    <location>
        <begin position="139"/>
        <end position="162"/>
    </location>
</feature>
<keyword evidence="10" id="KW-0732">Signal</keyword>
<evidence type="ECO:0000256" key="4">
    <source>
        <dbReference type="ARBA" id="ARBA00022692"/>
    </source>
</evidence>
<feature type="transmembrane region" description="Helical" evidence="9">
    <location>
        <begin position="594"/>
        <end position="626"/>
    </location>
</feature>
<gene>
    <name evidence="12" type="primary">nad2</name>
</gene>
<feature type="domain" description="NADH:quinone oxidoreductase/Mrp antiporter transmembrane" evidence="11">
    <location>
        <begin position="154"/>
        <end position="309"/>
    </location>
</feature>
<dbReference type="GeneID" id="58116887"/>
<dbReference type="Pfam" id="PF00361">
    <property type="entry name" value="Proton_antipo_M"/>
    <property type="match status" value="2"/>
</dbReference>
<sequence length="627" mass="69874">MMLVSILIYILAMSLSKENQLSPIFLTRIASLVLIYAGVLTLNALYVQSIGSGIGIYCGLFQITNTTLIIESFFYVIASIILLGWGLIYKVKNNINLENLNKDTNLNIFFSFKDKSNNKKNMSNINTISISKESRDYSLIALFSILGSSFLISSVDLLSMYLSLELQSFGLYILASTYRESSNATSAGLKYFLLGGLSSCLILLGVSLLYSITGLTSFDSIYNLLSVFSSSSLSIFDIENTDRKIEIFYLSESFYQGLSLSLILIVVGFLFKIAAAPFHNWSPDVYDESPTNVTTWLTIMPKISILLFLLEVYGNISISLDSSVTNLILDELNLNLKSLSELVSYSLFNFNPSLILKNLILLSSALSLIIGTVVGLAQTKIKRLMAYSTISHIGFLLLALALRTEQATESFIFYLIQYTITNLNTFFILLAFGFVINSIIKSNYINSDLRYITELKGQFISNPILSLSLAICLFSMAGIPPLIGFFGKQSVLLSAIGSGYYFMALLAIIVSVISASYYLKIIKDIQTKNLNQMIVLDGIEEESKILDNSEHTSNISNTSINIINSKEKNETLLINLKRQDREYSYIKLSNSHSFIISSLTLIILFFVLKPSILLNSAMLCTLNYFYL</sequence>
<dbReference type="GO" id="GO:0008137">
    <property type="term" value="F:NADH dehydrogenase (ubiquinone) activity"/>
    <property type="evidence" value="ECO:0007669"/>
    <property type="project" value="UniProtKB-EC"/>
</dbReference>
<feature type="transmembrane region" description="Helical" evidence="9">
    <location>
        <begin position="499"/>
        <end position="519"/>
    </location>
</feature>
<comment type="catalytic activity">
    <reaction evidence="8">
        <text>a ubiquinone + NADH + 5 H(+)(in) = a ubiquinol + NAD(+) + 4 H(+)(out)</text>
        <dbReference type="Rhea" id="RHEA:29091"/>
        <dbReference type="Rhea" id="RHEA-COMP:9565"/>
        <dbReference type="Rhea" id="RHEA-COMP:9566"/>
        <dbReference type="ChEBI" id="CHEBI:15378"/>
        <dbReference type="ChEBI" id="CHEBI:16389"/>
        <dbReference type="ChEBI" id="CHEBI:17976"/>
        <dbReference type="ChEBI" id="CHEBI:57540"/>
        <dbReference type="ChEBI" id="CHEBI:57945"/>
        <dbReference type="EC" id="7.1.1.2"/>
    </reaction>
</comment>
<feature type="domain" description="NADH:quinone oxidoreductase/Mrp antiporter transmembrane" evidence="11">
    <location>
        <begin position="352"/>
        <end position="514"/>
    </location>
</feature>
<reference evidence="12" key="1">
    <citation type="journal article" name="Front. Microbiol.">
        <title>Mitogenomes of Two Phallus Mushroom Species Reveal Gene Rearrangement, Intron Dynamics, and Basidiomycete Phylogeny.</title>
        <authorList>
            <person name="Chen C."/>
            <person name="Wang J."/>
            <person name="Li Q."/>
            <person name="Fu R."/>
            <person name="Jin X."/>
            <person name="Huang W."/>
            <person name="Lu D."/>
        </authorList>
    </citation>
    <scope>NUCLEOTIDE SEQUENCE</scope>
    <source>
        <tissue evidence="12">Fruiting body</tissue>
    </source>
</reference>
<feature type="transmembrane region" description="Helical" evidence="9">
    <location>
        <begin position="354"/>
        <end position="377"/>
    </location>
</feature>
<keyword evidence="12" id="KW-0496">Mitochondrion</keyword>
<dbReference type="GO" id="GO:0016020">
    <property type="term" value="C:membrane"/>
    <property type="evidence" value="ECO:0007669"/>
    <property type="project" value="UniProtKB-SubCell"/>
</dbReference>
<comment type="subcellular location">
    <subcellularLocation>
        <location evidence="1">Membrane</location>
        <topology evidence="1">Multi-pass membrane protein</topology>
    </subcellularLocation>
</comment>
<feature type="transmembrane region" description="Helical" evidence="9">
    <location>
        <begin position="459"/>
        <end position="479"/>
    </location>
</feature>
<proteinExistence type="inferred from homology"/>
<evidence type="ECO:0000256" key="8">
    <source>
        <dbReference type="ARBA" id="ARBA00049551"/>
    </source>
</evidence>
<evidence type="ECO:0000256" key="1">
    <source>
        <dbReference type="ARBA" id="ARBA00004141"/>
    </source>
</evidence>
<accession>A0A7D5FA41</accession>
<name>A0A7D5FA41_9AGAM</name>
<evidence type="ECO:0000313" key="12">
    <source>
        <dbReference type="EMBL" id="QLD96655.1"/>
    </source>
</evidence>
<dbReference type="GO" id="GO:0042773">
    <property type="term" value="P:ATP synthesis coupled electron transport"/>
    <property type="evidence" value="ECO:0007669"/>
    <property type="project" value="InterPro"/>
</dbReference>
<geneLocation type="mitochondrion" evidence="12"/>
<keyword evidence="4 9" id="KW-0812">Transmembrane</keyword>
<feature type="transmembrane region" description="Helical" evidence="9">
    <location>
        <begin position="26"/>
        <end position="47"/>
    </location>
</feature>
<dbReference type="PANTHER" id="PTHR22773">
    <property type="entry name" value="NADH DEHYDROGENASE"/>
    <property type="match status" value="1"/>
</dbReference>
<dbReference type="EMBL" id="MT528241">
    <property type="protein sequence ID" value="QLD96655.1"/>
    <property type="molecule type" value="Genomic_DNA"/>
</dbReference>
<evidence type="ECO:0000256" key="7">
    <source>
        <dbReference type="ARBA" id="ARBA00031028"/>
    </source>
</evidence>
<evidence type="ECO:0000256" key="10">
    <source>
        <dbReference type="SAM" id="SignalP"/>
    </source>
</evidence>
<comment type="similarity">
    <text evidence="2">Belongs to the complex I subunit 2 family.</text>
</comment>
<keyword evidence="5 9" id="KW-1133">Transmembrane helix</keyword>
<evidence type="ECO:0000256" key="9">
    <source>
        <dbReference type="SAM" id="Phobius"/>
    </source>
</evidence>
<keyword evidence="6 9" id="KW-0472">Membrane</keyword>
<evidence type="ECO:0000256" key="5">
    <source>
        <dbReference type="ARBA" id="ARBA00022989"/>
    </source>
</evidence>
<dbReference type="InterPro" id="IPR010096">
    <property type="entry name" value="NADH-Q_OxRdtase_suN/2"/>
</dbReference>
<dbReference type="RefSeq" id="YP_009912217.1">
    <property type="nucleotide sequence ID" value="NC_050042.1"/>
</dbReference>
<evidence type="ECO:0000256" key="2">
    <source>
        <dbReference type="ARBA" id="ARBA00007012"/>
    </source>
</evidence>
<dbReference type="InterPro" id="IPR001750">
    <property type="entry name" value="ND/Mrp_TM"/>
</dbReference>
<feature type="transmembrane region" description="Helical" evidence="9">
    <location>
        <begin position="258"/>
        <end position="278"/>
    </location>
</feature>
<feature type="transmembrane region" description="Helical" evidence="9">
    <location>
        <begin position="191"/>
        <end position="215"/>
    </location>
</feature>
<feature type="transmembrane region" description="Helical" evidence="9">
    <location>
        <begin position="384"/>
        <end position="402"/>
    </location>
</feature>
<organism evidence="12">
    <name type="scientific">Phallus echinovolvatus</name>
    <dbReference type="NCBI Taxonomy" id="2201239"/>
    <lineage>
        <taxon>Eukaryota</taxon>
        <taxon>Fungi</taxon>
        <taxon>Dikarya</taxon>
        <taxon>Basidiomycota</taxon>
        <taxon>Agaricomycotina</taxon>
        <taxon>Agaricomycetes</taxon>
        <taxon>Phallomycetidae</taxon>
        <taxon>Phallales</taxon>
        <taxon>Phallaceae</taxon>
        <taxon>Phallus</taxon>
    </lineage>
</organism>
<feature type="transmembrane region" description="Helical" evidence="9">
    <location>
        <begin position="68"/>
        <end position="88"/>
    </location>
</feature>
<evidence type="ECO:0000259" key="11">
    <source>
        <dbReference type="Pfam" id="PF00361"/>
    </source>
</evidence>
<evidence type="ECO:0000256" key="3">
    <source>
        <dbReference type="ARBA" id="ARBA00021008"/>
    </source>
</evidence>
<protein>
    <recommendedName>
        <fullName evidence="3">NADH-ubiquinone oxidoreductase chain 2</fullName>
    </recommendedName>
    <alternativeName>
        <fullName evidence="7">NADH dehydrogenase subunit 2</fullName>
    </alternativeName>
</protein>